<dbReference type="PANTHER" id="PTHR42796">
    <property type="entry name" value="FUMARYLACETOACETATE HYDROLASE DOMAIN-CONTAINING PROTEIN 2A-RELATED"/>
    <property type="match status" value="1"/>
</dbReference>
<dbReference type="InterPro" id="IPR036663">
    <property type="entry name" value="Fumarylacetoacetase_C_sf"/>
</dbReference>
<dbReference type="SUPFAM" id="SSF56529">
    <property type="entry name" value="FAH"/>
    <property type="match status" value="1"/>
</dbReference>
<evidence type="ECO:0000256" key="1">
    <source>
        <dbReference type="ARBA" id="ARBA00010211"/>
    </source>
</evidence>
<dbReference type="Gene3D" id="3.90.850.10">
    <property type="entry name" value="Fumarylacetoacetase-like, C-terminal domain"/>
    <property type="match status" value="1"/>
</dbReference>
<accession>A0A543E399</accession>
<dbReference type="GO" id="GO:0003824">
    <property type="term" value="F:catalytic activity"/>
    <property type="evidence" value="ECO:0007669"/>
    <property type="project" value="InterPro"/>
</dbReference>
<dbReference type="Proteomes" id="UP000315677">
    <property type="component" value="Unassembled WGS sequence"/>
</dbReference>
<dbReference type="PANTHER" id="PTHR42796:SF4">
    <property type="entry name" value="FUMARYLACETOACETATE HYDROLASE DOMAIN-CONTAINING PROTEIN 2A"/>
    <property type="match status" value="1"/>
</dbReference>
<evidence type="ECO:0000313" key="5">
    <source>
        <dbReference type="Proteomes" id="UP000315677"/>
    </source>
</evidence>
<dbReference type="Pfam" id="PF01557">
    <property type="entry name" value="FAA_hydrolase"/>
    <property type="match status" value="1"/>
</dbReference>
<evidence type="ECO:0000313" key="4">
    <source>
        <dbReference type="EMBL" id="TQM16056.1"/>
    </source>
</evidence>
<name>A0A543E399_9PSEU</name>
<proteinExistence type="inferred from homology"/>
<reference evidence="4 5" key="1">
    <citation type="submission" date="2019-06" db="EMBL/GenBank/DDBJ databases">
        <title>Sequencing the genomes of 1000 actinobacteria strains.</title>
        <authorList>
            <person name="Klenk H.-P."/>
        </authorList>
    </citation>
    <scope>NUCLEOTIDE SEQUENCE [LARGE SCALE GENOMIC DNA]</scope>
    <source>
        <strain evidence="4 5">DSM 45301</strain>
    </source>
</reference>
<sequence>MKLARLGPVGAEIPALVTDTGTYDLRGLARDIDGGFLARGGVAEVRAAADAGSLPALDGAADLRVGSPVARPGAVICIGMNYAAHAAESGAAPPENPVVFFKTPNTVGGPDDDVAMPRSAQAKVDWEVELGIVIGSTAAYLDSPEQSLSHIAGFVVADDLSERHAQIEVSGGQWSKGKCAPGFCPTGPWLVTPDEVDHRNLRLRSWVNGDPRQDSSTKDMIFDVEFLVWHLSQYMTLEPGDLVITGTPQGVALSGRFPFLTAGDVVEIEIEGLGRQRHAFVDGTR</sequence>
<keyword evidence="5" id="KW-1185">Reference proteome</keyword>
<gene>
    <name evidence="4" type="ORF">FB558_2859</name>
</gene>
<keyword evidence="2" id="KW-0479">Metal-binding</keyword>
<dbReference type="GO" id="GO:0046872">
    <property type="term" value="F:metal ion binding"/>
    <property type="evidence" value="ECO:0007669"/>
    <property type="project" value="UniProtKB-KW"/>
</dbReference>
<dbReference type="GO" id="GO:0044281">
    <property type="term" value="P:small molecule metabolic process"/>
    <property type="evidence" value="ECO:0007669"/>
    <property type="project" value="UniProtKB-ARBA"/>
</dbReference>
<feature type="domain" description="Fumarylacetoacetase-like C-terminal" evidence="3">
    <location>
        <begin position="75"/>
        <end position="279"/>
    </location>
</feature>
<dbReference type="EMBL" id="VFPA01000001">
    <property type="protein sequence ID" value="TQM16056.1"/>
    <property type="molecule type" value="Genomic_DNA"/>
</dbReference>
<organism evidence="4 5">
    <name type="scientific">Pseudonocardia kunmingensis</name>
    <dbReference type="NCBI Taxonomy" id="630975"/>
    <lineage>
        <taxon>Bacteria</taxon>
        <taxon>Bacillati</taxon>
        <taxon>Actinomycetota</taxon>
        <taxon>Actinomycetes</taxon>
        <taxon>Pseudonocardiales</taxon>
        <taxon>Pseudonocardiaceae</taxon>
        <taxon>Pseudonocardia</taxon>
    </lineage>
</organism>
<evidence type="ECO:0000259" key="3">
    <source>
        <dbReference type="Pfam" id="PF01557"/>
    </source>
</evidence>
<comment type="caution">
    <text evidence="4">The sequence shown here is derived from an EMBL/GenBank/DDBJ whole genome shotgun (WGS) entry which is preliminary data.</text>
</comment>
<dbReference type="OrthoDB" id="2273115at2"/>
<dbReference type="RefSeq" id="WP_142052763.1">
    <property type="nucleotide sequence ID" value="NZ_VFPA01000001.1"/>
</dbReference>
<comment type="similarity">
    <text evidence="1">Belongs to the FAH family.</text>
</comment>
<evidence type="ECO:0000256" key="2">
    <source>
        <dbReference type="ARBA" id="ARBA00022723"/>
    </source>
</evidence>
<protein>
    <submittedName>
        <fullName evidence="4">2-keto-4-pentenoate hydratase/2-oxohepta-3-ene-1,7-dioic acid hydratase in catechol pathway</fullName>
    </submittedName>
</protein>
<dbReference type="InterPro" id="IPR051121">
    <property type="entry name" value="FAH"/>
</dbReference>
<dbReference type="AlphaFoldDB" id="A0A543E399"/>
<dbReference type="InterPro" id="IPR011234">
    <property type="entry name" value="Fumarylacetoacetase-like_C"/>
</dbReference>